<dbReference type="Gene3D" id="1.10.30.50">
    <property type="match status" value="1"/>
</dbReference>
<dbReference type="EMBL" id="CP038008">
    <property type="protein sequence ID" value="QBY31602.1"/>
    <property type="molecule type" value="Genomic_DNA"/>
</dbReference>
<dbReference type="GO" id="GO:0016787">
    <property type="term" value="F:hydrolase activity"/>
    <property type="evidence" value="ECO:0007669"/>
    <property type="project" value="UniProtKB-KW"/>
</dbReference>
<keyword evidence="1" id="KW-0540">Nuclease</keyword>
<feature type="domain" description="HNH nuclease" evidence="6">
    <location>
        <begin position="95"/>
        <end position="150"/>
    </location>
</feature>
<keyword evidence="5" id="KW-0812">Transmembrane</keyword>
<comment type="similarity">
    <text evidence="3">Belongs to the HNH nuclease family.</text>
</comment>
<accession>A0A482PU64</accession>
<dbReference type="SMART" id="SM00507">
    <property type="entry name" value="HNHc"/>
    <property type="match status" value="1"/>
</dbReference>
<organism evidence="7">
    <name type="scientific">Citrobacter rodentium</name>
    <dbReference type="NCBI Taxonomy" id="67825"/>
    <lineage>
        <taxon>Bacteria</taxon>
        <taxon>Pseudomonadati</taxon>
        <taxon>Pseudomonadota</taxon>
        <taxon>Gammaproteobacteria</taxon>
        <taxon>Enterobacterales</taxon>
        <taxon>Enterobacteriaceae</taxon>
        <taxon>Citrobacter</taxon>
    </lineage>
</organism>
<feature type="transmembrane region" description="Helical" evidence="5">
    <location>
        <begin position="6"/>
        <end position="26"/>
    </location>
</feature>
<evidence type="ECO:0000256" key="2">
    <source>
        <dbReference type="ARBA" id="ARBA00022801"/>
    </source>
</evidence>
<dbReference type="AlphaFoldDB" id="A0A482PU64"/>
<dbReference type="GO" id="GO:0005829">
    <property type="term" value="C:cytosol"/>
    <property type="evidence" value="ECO:0007669"/>
    <property type="project" value="TreeGrafter"/>
</dbReference>
<dbReference type="PANTHER" id="PTHR41286">
    <property type="entry name" value="HNH NUCLEASE YAJD-RELATED"/>
    <property type="match status" value="1"/>
</dbReference>
<dbReference type="InterPro" id="IPR002711">
    <property type="entry name" value="HNH"/>
</dbReference>
<dbReference type="RefSeq" id="WP_012904733.1">
    <property type="nucleotide sequence ID" value="NZ_CAJTBI010000013.1"/>
</dbReference>
<protein>
    <recommendedName>
        <fullName evidence="4">Putative HNH nuclease YajD</fullName>
    </recommendedName>
</protein>
<sequence length="161" mass="18779">MEAIIFIAVVGWVLFIVMKMIAGRLYPSDPMEVQDKGDGGNSKDVWGNYYKADGHVRLFEQFQHEQQQLQREQQQRQQSAREATTFYDSSEWRRLRYQAFREYGNTCSVCGRGPGDGMVMHVDHIKPRSLYPHLALDLSNLQIMCNECNVSKSNKDEIKWR</sequence>
<dbReference type="InterPro" id="IPR003615">
    <property type="entry name" value="HNH_nuc"/>
</dbReference>
<proteinExistence type="inferred from homology"/>
<dbReference type="OMA" id="QIMCNEC"/>
<evidence type="ECO:0000256" key="5">
    <source>
        <dbReference type="SAM" id="Phobius"/>
    </source>
</evidence>
<dbReference type="CDD" id="cd00085">
    <property type="entry name" value="HNHc"/>
    <property type="match status" value="1"/>
</dbReference>
<gene>
    <name evidence="7" type="ORF">E2R62_24145</name>
</gene>
<keyword evidence="2" id="KW-0378">Hydrolase</keyword>
<dbReference type="PANTHER" id="PTHR41286:SF1">
    <property type="entry name" value="HNH NUCLEASE YAJD-RELATED"/>
    <property type="match status" value="1"/>
</dbReference>
<evidence type="ECO:0000256" key="3">
    <source>
        <dbReference type="ARBA" id="ARBA00038412"/>
    </source>
</evidence>
<name>A0A482PU64_CITRO</name>
<evidence type="ECO:0000259" key="6">
    <source>
        <dbReference type="SMART" id="SM00507"/>
    </source>
</evidence>
<dbReference type="GO" id="GO:0008270">
    <property type="term" value="F:zinc ion binding"/>
    <property type="evidence" value="ECO:0007669"/>
    <property type="project" value="InterPro"/>
</dbReference>
<dbReference type="GO" id="GO:0003676">
    <property type="term" value="F:nucleic acid binding"/>
    <property type="evidence" value="ECO:0007669"/>
    <property type="project" value="InterPro"/>
</dbReference>
<reference evidence="7" key="1">
    <citation type="submission" date="2019-03" db="EMBL/GenBank/DDBJ databases">
        <title>Complete genome sequence of enteropathogenic Citrobacter rodentium strain DBS100.</title>
        <authorList>
            <person name="Popov G."/>
            <person name="Fiebig A."/>
            <person name="Shideler S."/>
            <person name="Coombes B."/>
            <person name="Savchenko A."/>
        </authorList>
    </citation>
    <scope>NUCLEOTIDE SEQUENCE</scope>
    <source>
        <strain evidence="7">DBS100</strain>
    </source>
</reference>
<evidence type="ECO:0000313" key="7">
    <source>
        <dbReference type="EMBL" id="QBY31602.1"/>
    </source>
</evidence>
<keyword evidence="5" id="KW-0472">Membrane</keyword>
<dbReference type="Pfam" id="PF01844">
    <property type="entry name" value="HNH"/>
    <property type="match status" value="1"/>
</dbReference>
<evidence type="ECO:0000256" key="1">
    <source>
        <dbReference type="ARBA" id="ARBA00022722"/>
    </source>
</evidence>
<keyword evidence="5" id="KW-1133">Transmembrane helix</keyword>
<keyword evidence="7" id="KW-0255">Endonuclease</keyword>
<dbReference type="GO" id="GO:0004519">
    <property type="term" value="F:endonuclease activity"/>
    <property type="evidence" value="ECO:0007669"/>
    <property type="project" value="UniProtKB-KW"/>
</dbReference>
<evidence type="ECO:0000256" key="4">
    <source>
        <dbReference type="ARBA" id="ARBA00040194"/>
    </source>
</evidence>